<gene>
    <name evidence="11" type="ORF">URODEC1_LOCUS7636</name>
</gene>
<accession>A0ABC8VXC0</accession>
<keyword evidence="3" id="KW-0677">Repeat</keyword>
<dbReference type="InterPro" id="IPR042197">
    <property type="entry name" value="Apaf_helical"/>
</dbReference>
<keyword evidence="4" id="KW-0547">Nucleotide-binding</keyword>
<dbReference type="SUPFAM" id="SSF52058">
    <property type="entry name" value="L domain-like"/>
    <property type="match status" value="1"/>
</dbReference>
<evidence type="ECO:0000259" key="8">
    <source>
        <dbReference type="Pfam" id="PF18052"/>
    </source>
</evidence>
<dbReference type="FunFam" id="3.40.50.300:FF:001091">
    <property type="entry name" value="Probable disease resistance protein At1g61300"/>
    <property type="match status" value="1"/>
</dbReference>
<dbReference type="EMBL" id="OZ075121">
    <property type="protein sequence ID" value="CAL4898206.1"/>
    <property type="molecule type" value="Genomic_DNA"/>
</dbReference>
<keyword evidence="6" id="KW-0067">ATP-binding</keyword>
<dbReference type="Pfam" id="PF18052">
    <property type="entry name" value="Rx_N"/>
    <property type="match status" value="1"/>
</dbReference>
<evidence type="ECO:0000259" key="7">
    <source>
        <dbReference type="Pfam" id="PF00931"/>
    </source>
</evidence>
<dbReference type="PANTHER" id="PTHR36766:SF34">
    <property type="entry name" value="NB-ARC DOMAIN-CONTAINING PROTEIN"/>
    <property type="match status" value="1"/>
</dbReference>
<evidence type="ECO:0000259" key="9">
    <source>
        <dbReference type="Pfam" id="PF23559"/>
    </source>
</evidence>
<reference evidence="11" key="1">
    <citation type="submission" date="2024-10" db="EMBL/GenBank/DDBJ databases">
        <authorList>
            <person name="Ryan C."/>
        </authorList>
    </citation>
    <scope>NUCLEOTIDE SEQUENCE [LARGE SCALE GENOMIC DNA]</scope>
</reference>
<dbReference type="PRINTS" id="PR00364">
    <property type="entry name" value="DISEASERSIST"/>
</dbReference>
<dbReference type="InterPro" id="IPR056789">
    <property type="entry name" value="LRR_R13L1-DRL21"/>
</dbReference>
<proteinExistence type="inferred from homology"/>
<evidence type="ECO:0000256" key="6">
    <source>
        <dbReference type="ARBA" id="ARBA00022840"/>
    </source>
</evidence>
<dbReference type="InterPro" id="IPR027417">
    <property type="entry name" value="P-loop_NTPase"/>
</dbReference>
<feature type="domain" description="Disease resistance protein winged helix" evidence="9">
    <location>
        <begin position="412"/>
        <end position="485"/>
    </location>
</feature>
<sequence>MEVVFVSEILKTLGTKLALVIKELSSIAAVDKDLVELQNRVEEINIWLQTVDDHAMRNNQSANWIKRLKDAAYDAEDLVHEFHTEVEKHDSKVVFECKTAHKIKAIKKTFDAIVKEKSDYSANSMHVVHPFLHINKTTGEVPLWTNVDEKSIFGRDQVKSQIISKLIDTKDQQSVNIVSVIGLGGSGKTTLAKLVFNDCNIIKEHFEAILWVHVSREFCVEKIVEKLFEAIADEKPDHLPLQHVSRTISNKLAGKRFLLVLDDVWTEDRIHWEQFMVHLKSGAPGSSILLTTRSRQVAEAVDSTYTFDLPFLSEVDSWKVFQQSLGMSIKGLDPEFLQVGIEIVKKCGGVPLAIKVLAGVLRGMKGINEWQSIRESNLLDVEDDEHRVSACLLLSYYHLPHHLKHCFTHCSIFPRGCVINRHHLINQWIAHGFVNPANQVQQPEDVGLSYFDSLLKVGFLQDAKEYQSSSGEVTTCKMHDLVHDLTRQILQDEFSSGIGATDQIKRCRYLSLISCTGEVDSKLFDKVRALYISRSNIVFDRTANSWYCVRTIILDSIHATSLPLFISKFELLGYLEISNVNCEELPEAISQCWNLQSIHVIGCQRFATLPESIGKLKKLRTLELVNAPRVRTLPQSIDGCDNLQSLYLHDCRLKDIPDSVANIGKLRVLSIVFCIGFRKPIPGCCPLQHLPQCITMLSHMEYIDLKNCCLLEELPEGIRNLKMLKVLNLQGCQKLCGLPVGCGQLTRLQKLGLFVVGDKAEYARISELENLDKLSGKLRIKNISCVKDSDDAEKVHLKKKNGIRKLSLDWYSRENDEQNDEVSFVIRMKEVSLLDMEKDLDLLNNLEPPSDIEKLRISGYRGLQLPHWMTKQSSSSDLPDIHILKQRNLPRFPLLSKLVLENLPNLVHLWGLTYLPGIKILKLRVMPKLVEFLTTTTGLAKGEDEDEVQYCFPHLSTLVISECPNLSVKPYFPLSLRELTLEGSIEQSLFSGSFFNPRHAHCNVSSPFFCTVDEKPPHITQLKLGGLIGSSSGWELLQHLNGLRELEISKCKDLRHLPESMRSLTCLQKLDINWCDNLVLPEWLGELQSLQILNIIGLPLMSSLPQSIQSLTSLQDLYVYYCHALHQVPEQLGELCSLRRLQLCNLPGLTSLPESLQRLTSLVFLNLCNCATFEQLPMSLGGLPALQTLWIQACPALTSLPCCIKRLAALEELTISGCPDLVRRCKEKVGEDWHLVSHIPYLKLS</sequence>
<dbReference type="Gene3D" id="1.20.5.4130">
    <property type="match status" value="1"/>
</dbReference>
<dbReference type="Gene3D" id="1.10.10.10">
    <property type="entry name" value="Winged helix-like DNA-binding domain superfamily/Winged helix DNA-binding domain"/>
    <property type="match status" value="1"/>
</dbReference>
<dbReference type="InterPro" id="IPR002182">
    <property type="entry name" value="NB-ARC"/>
</dbReference>
<dbReference type="InterPro" id="IPR041118">
    <property type="entry name" value="Rx_N"/>
</dbReference>
<dbReference type="FunFam" id="1.10.10.10:FF:000322">
    <property type="entry name" value="Probable disease resistance protein At1g63360"/>
    <property type="match status" value="1"/>
</dbReference>
<dbReference type="GO" id="GO:0005524">
    <property type="term" value="F:ATP binding"/>
    <property type="evidence" value="ECO:0007669"/>
    <property type="project" value="UniProtKB-KW"/>
</dbReference>
<comment type="similarity">
    <text evidence="1">Belongs to the disease resistance NB-LRR family.</text>
</comment>
<dbReference type="InterPro" id="IPR032675">
    <property type="entry name" value="LRR_dom_sf"/>
</dbReference>
<evidence type="ECO:0000313" key="11">
    <source>
        <dbReference type="EMBL" id="CAL4898206.1"/>
    </source>
</evidence>
<dbReference type="Proteomes" id="UP001497457">
    <property type="component" value="Chromosome 11b"/>
</dbReference>
<evidence type="ECO:0000256" key="5">
    <source>
        <dbReference type="ARBA" id="ARBA00022821"/>
    </source>
</evidence>
<name>A0ABC8VXC0_9POAL</name>
<evidence type="ECO:0000256" key="3">
    <source>
        <dbReference type="ARBA" id="ARBA00022737"/>
    </source>
</evidence>
<dbReference type="SUPFAM" id="SSF52047">
    <property type="entry name" value="RNI-like"/>
    <property type="match status" value="1"/>
</dbReference>
<keyword evidence="12" id="KW-1185">Reference proteome</keyword>
<dbReference type="Gene3D" id="3.40.50.300">
    <property type="entry name" value="P-loop containing nucleotide triphosphate hydrolases"/>
    <property type="match status" value="1"/>
</dbReference>
<dbReference type="Pfam" id="PF00931">
    <property type="entry name" value="NB-ARC"/>
    <property type="match status" value="1"/>
</dbReference>
<feature type="domain" description="R13L1/DRL21-like LRR repeat region" evidence="10">
    <location>
        <begin position="765"/>
        <end position="905"/>
    </location>
</feature>
<protein>
    <submittedName>
        <fullName evidence="11">Uncharacterized protein</fullName>
    </submittedName>
</protein>
<keyword evidence="5" id="KW-0611">Plant defense</keyword>
<evidence type="ECO:0000259" key="10">
    <source>
        <dbReference type="Pfam" id="PF25019"/>
    </source>
</evidence>
<evidence type="ECO:0000313" key="12">
    <source>
        <dbReference type="Proteomes" id="UP001497457"/>
    </source>
</evidence>
<feature type="domain" description="Disease resistance N-terminal" evidence="8">
    <location>
        <begin position="7"/>
        <end position="92"/>
    </location>
</feature>
<dbReference type="GO" id="GO:0009626">
    <property type="term" value="P:plant-type hypersensitive response"/>
    <property type="evidence" value="ECO:0007669"/>
    <property type="project" value="UniProtKB-ARBA"/>
</dbReference>
<dbReference type="GO" id="GO:0002758">
    <property type="term" value="P:innate immune response-activating signaling pathway"/>
    <property type="evidence" value="ECO:0007669"/>
    <property type="project" value="UniProtKB-ARBA"/>
</dbReference>
<keyword evidence="2" id="KW-0433">Leucine-rich repeat</keyword>
<dbReference type="Pfam" id="PF23559">
    <property type="entry name" value="WHD_DRP"/>
    <property type="match status" value="1"/>
</dbReference>
<evidence type="ECO:0000256" key="1">
    <source>
        <dbReference type="ARBA" id="ARBA00008894"/>
    </source>
</evidence>
<dbReference type="Gene3D" id="1.10.8.430">
    <property type="entry name" value="Helical domain of apoptotic protease-activating factors"/>
    <property type="match status" value="1"/>
</dbReference>
<evidence type="ECO:0000256" key="2">
    <source>
        <dbReference type="ARBA" id="ARBA00022614"/>
    </source>
</evidence>
<dbReference type="Pfam" id="PF25019">
    <property type="entry name" value="LRR_R13L1-DRL21"/>
    <property type="match status" value="1"/>
</dbReference>
<dbReference type="PANTHER" id="PTHR36766">
    <property type="entry name" value="PLANT BROAD-SPECTRUM MILDEW RESISTANCE PROTEIN RPW8"/>
    <property type="match status" value="1"/>
</dbReference>
<dbReference type="SUPFAM" id="SSF52540">
    <property type="entry name" value="P-loop containing nucleoside triphosphate hydrolases"/>
    <property type="match status" value="1"/>
</dbReference>
<dbReference type="GO" id="GO:0042742">
    <property type="term" value="P:defense response to bacterium"/>
    <property type="evidence" value="ECO:0007669"/>
    <property type="project" value="UniProtKB-ARBA"/>
</dbReference>
<dbReference type="AlphaFoldDB" id="A0ABC8VXC0"/>
<organism evidence="11 12">
    <name type="scientific">Urochloa decumbens</name>
    <dbReference type="NCBI Taxonomy" id="240449"/>
    <lineage>
        <taxon>Eukaryota</taxon>
        <taxon>Viridiplantae</taxon>
        <taxon>Streptophyta</taxon>
        <taxon>Embryophyta</taxon>
        <taxon>Tracheophyta</taxon>
        <taxon>Spermatophyta</taxon>
        <taxon>Magnoliopsida</taxon>
        <taxon>Liliopsida</taxon>
        <taxon>Poales</taxon>
        <taxon>Poaceae</taxon>
        <taxon>PACMAD clade</taxon>
        <taxon>Panicoideae</taxon>
        <taxon>Panicodae</taxon>
        <taxon>Paniceae</taxon>
        <taxon>Melinidinae</taxon>
        <taxon>Urochloa</taxon>
    </lineage>
</organism>
<dbReference type="InterPro" id="IPR036388">
    <property type="entry name" value="WH-like_DNA-bd_sf"/>
</dbReference>
<dbReference type="InterPro" id="IPR058922">
    <property type="entry name" value="WHD_DRP"/>
</dbReference>
<dbReference type="Gene3D" id="3.80.10.10">
    <property type="entry name" value="Ribonuclease Inhibitor"/>
    <property type="match status" value="3"/>
</dbReference>
<feature type="domain" description="NB-ARC" evidence="7">
    <location>
        <begin position="156"/>
        <end position="324"/>
    </location>
</feature>
<evidence type="ECO:0000256" key="4">
    <source>
        <dbReference type="ARBA" id="ARBA00022741"/>
    </source>
</evidence>